<evidence type="ECO:0000256" key="2">
    <source>
        <dbReference type="ARBA" id="ARBA00012837"/>
    </source>
</evidence>
<dbReference type="NCBIfam" id="TIGR00456">
    <property type="entry name" value="argS"/>
    <property type="match status" value="1"/>
</dbReference>
<keyword evidence="3 10" id="KW-0436">Ligase</keyword>
<evidence type="ECO:0000259" key="12">
    <source>
        <dbReference type="SMART" id="SM01016"/>
    </source>
</evidence>
<dbReference type="GO" id="GO:0005737">
    <property type="term" value="C:cytoplasm"/>
    <property type="evidence" value="ECO:0007669"/>
    <property type="project" value="UniProtKB-UniRule"/>
</dbReference>
<evidence type="ECO:0000259" key="11">
    <source>
        <dbReference type="SMART" id="SM00836"/>
    </source>
</evidence>
<keyword evidence="6 10" id="KW-0648">Protein biosynthesis</keyword>
<evidence type="ECO:0000256" key="6">
    <source>
        <dbReference type="ARBA" id="ARBA00022917"/>
    </source>
</evidence>
<dbReference type="SMART" id="SM00836">
    <property type="entry name" value="DALR_1"/>
    <property type="match status" value="1"/>
</dbReference>
<dbReference type="InterPro" id="IPR036695">
    <property type="entry name" value="Arg-tRNA-synth_N_sf"/>
</dbReference>
<proteinExistence type="inferred from homology"/>
<dbReference type="CDD" id="cd07956">
    <property type="entry name" value="Anticodon_Ia_Arg"/>
    <property type="match status" value="1"/>
</dbReference>
<dbReference type="EMBL" id="MFZM01000037">
    <property type="protein sequence ID" value="OGK22670.1"/>
    <property type="molecule type" value="Genomic_DNA"/>
</dbReference>
<dbReference type="Pfam" id="PF00750">
    <property type="entry name" value="tRNA-synt_1d"/>
    <property type="match status" value="1"/>
</dbReference>
<evidence type="ECO:0000256" key="4">
    <source>
        <dbReference type="ARBA" id="ARBA00022741"/>
    </source>
</evidence>
<comment type="catalytic activity">
    <reaction evidence="8">
        <text>tRNA(Arg) + L-arginine + ATP = L-arginyl-tRNA(Arg) + AMP + diphosphate</text>
        <dbReference type="Rhea" id="RHEA:20301"/>
        <dbReference type="Rhea" id="RHEA-COMP:9658"/>
        <dbReference type="Rhea" id="RHEA-COMP:9673"/>
        <dbReference type="ChEBI" id="CHEBI:30616"/>
        <dbReference type="ChEBI" id="CHEBI:32682"/>
        <dbReference type="ChEBI" id="CHEBI:33019"/>
        <dbReference type="ChEBI" id="CHEBI:78442"/>
        <dbReference type="ChEBI" id="CHEBI:78513"/>
        <dbReference type="ChEBI" id="CHEBI:456215"/>
        <dbReference type="EC" id="6.1.1.19"/>
    </reaction>
</comment>
<comment type="similarity">
    <text evidence="1 10">Belongs to the class-I aminoacyl-tRNA synthetase family.</text>
</comment>
<dbReference type="Proteomes" id="UP000177159">
    <property type="component" value="Unassembled WGS sequence"/>
</dbReference>
<dbReference type="Pfam" id="PF03485">
    <property type="entry name" value="Arg_tRNA_synt_N"/>
    <property type="match status" value="1"/>
</dbReference>
<dbReference type="InterPro" id="IPR008909">
    <property type="entry name" value="DALR_anticod-bd"/>
</dbReference>
<dbReference type="SUPFAM" id="SSF55190">
    <property type="entry name" value="Arginyl-tRNA synthetase (ArgRS), N-terminal 'additional' domain"/>
    <property type="match status" value="1"/>
</dbReference>
<evidence type="ECO:0000256" key="10">
    <source>
        <dbReference type="RuleBase" id="RU363038"/>
    </source>
</evidence>
<dbReference type="Gene3D" id="3.30.1360.70">
    <property type="entry name" value="Arginyl tRNA synthetase N-terminal domain"/>
    <property type="match status" value="1"/>
</dbReference>
<evidence type="ECO:0000256" key="1">
    <source>
        <dbReference type="ARBA" id="ARBA00005594"/>
    </source>
</evidence>
<accession>A0A1F7GUH2</accession>
<dbReference type="InterPro" id="IPR035684">
    <property type="entry name" value="ArgRS_core"/>
</dbReference>
<dbReference type="InterPro" id="IPR009080">
    <property type="entry name" value="tRNAsynth_Ia_anticodon-bd"/>
</dbReference>
<dbReference type="PANTHER" id="PTHR11956:SF5">
    <property type="entry name" value="ARGININE--TRNA LIGASE, CYTOPLASMIC"/>
    <property type="match status" value="1"/>
</dbReference>
<dbReference type="SUPFAM" id="SSF52374">
    <property type="entry name" value="Nucleotidylyl transferase"/>
    <property type="match status" value="1"/>
</dbReference>
<evidence type="ECO:0000256" key="9">
    <source>
        <dbReference type="NCBIfam" id="TIGR00456"/>
    </source>
</evidence>
<dbReference type="EC" id="6.1.1.19" evidence="2 9"/>
<dbReference type="GO" id="GO:0006420">
    <property type="term" value="P:arginyl-tRNA aminoacylation"/>
    <property type="evidence" value="ECO:0007669"/>
    <property type="project" value="UniProtKB-UniRule"/>
</dbReference>
<dbReference type="Gene3D" id="1.10.730.10">
    <property type="entry name" value="Isoleucyl-tRNA Synthetase, Domain 1"/>
    <property type="match status" value="1"/>
</dbReference>
<evidence type="ECO:0000256" key="5">
    <source>
        <dbReference type="ARBA" id="ARBA00022840"/>
    </source>
</evidence>
<protein>
    <recommendedName>
        <fullName evidence="2 9">Arginine--tRNA ligase</fullName>
        <ecNumber evidence="2 9">6.1.1.19</ecNumber>
    </recommendedName>
</protein>
<dbReference type="InterPro" id="IPR005148">
    <property type="entry name" value="Arg-tRNA-synth_N"/>
</dbReference>
<dbReference type="GO" id="GO:0004814">
    <property type="term" value="F:arginine-tRNA ligase activity"/>
    <property type="evidence" value="ECO:0007669"/>
    <property type="project" value="UniProtKB-UniRule"/>
</dbReference>
<dbReference type="InterPro" id="IPR014729">
    <property type="entry name" value="Rossmann-like_a/b/a_fold"/>
</dbReference>
<keyword evidence="4 10" id="KW-0547">Nucleotide-binding</keyword>
<organism evidence="13 14">
    <name type="scientific">Candidatus Roizmanbacteria bacterium RIFCSPHIGHO2_02_FULL_37_24</name>
    <dbReference type="NCBI Taxonomy" id="1802037"/>
    <lineage>
        <taxon>Bacteria</taxon>
        <taxon>Candidatus Roizmaniibacteriota</taxon>
    </lineage>
</organism>
<name>A0A1F7GUH2_9BACT</name>
<sequence length="562" mass="64359">MLKQKVYEAFREALGTKEITLLNPTRPEFGDFAVNIHRFESASWRRDSKVENVIKKLAQNELFEKIEQKGSFINVFIKIETLLNELQTIQKKQEKYGYIDQKGIRINLEYGDPNTHKLPHIGHLFSYVVGESWARILEATGNTIYRCCYQGDVGPHVAKCLYGIQSSGARIQDLEKKSLEERVSLLQKAYQEGSKVYKEDPKAKGEIDEINKKIYEGEPLVRKLWETTRSWSLEYYQQFEMKLDISYDQHYFESQTSDLGKKIVQQHLGNIFEESEGAVVFRGEKHNLHTRVFITTLGTPTYEAKDLALVTLKAKDWPFEKAIITTASEQNEYFKVVIKAIEEVHPEFKDKISHIGFGLIDLKSGKMSSRTGNIISAMDLVANVKKIVQNDLLSENKDDKTADIISLGAVKFAFLKSEARKNILFDIEESVSLKGNSGPYLQYVYARTQSVLRNGEWRFESGEWNSQISNLNFQIGLEELALLRSFPHFPEVVENAGTTYSPHLICTYLYDLAQKFNAFYEKCPILQAQEDVRDLRLALTAATGHIIKNGLHLLGIKVLDKI</sequence>
<keyword evidence="5 10" id="KW-0067">ATP-binding</keyword>
<dbReference type="FunFam" id="1.10.730.10:FF:000006">
    <property type="entry name" value="Arginyl-tRNA synthetase 2, mitochondrial"/>
    <property type="match status" value="1"/>
</dbReference>
<keyword evidence="7 10" id="KW-0030">Aminoacyl-tRNA synthetase</keyword>
<dbReference type="SMART" id="SM01016">
    <property type="entry name" value="Arg_tRNA_synt_N"/>
    <property type="match status" value="1"/>
</dbReference>
<dbReference type="Pfam" id="PF05746">
    <property type="entry name" value="DALR_1"/>
    <property type="match status" value="1"/>
</dbReference>
<evidence type="ECO:0000256" key="7">
    <source>
        <dbReference type="ARBA" id="ARBA00023146"/>
    </source>
</evidence>
<dbReference type="PRINTS" id="PR01038">
    <property type="entry name" value="TRNASYNTHARG"/>
</dbReference>
<dbReference type="Gene3D" id="3.40.50.620">
    <property type="entry name" value="HUPs"/>
    <property type="match status" value="1"/>
</dbReference>
<evidence type="ECO:0000313" key="14">
    <source>
        <dbReference type="Proteomes" id="UP000177159"/>
    </source>
</evidence>
<evidence type="ECO:0000313" key="13">
    <source>
        <dbReference type="EMBL" id="OGK22670.1"/>
    </source>
</evidence>
<dbReference type="PANTHER" id="PTHR11956">
    <property type="entry name" value="ARGINYL-TRNA SYNTHETASE"/>
    <property type="match status" value="1"/>
</dbReference>
<reference evidence="13 14" key="1">
    <citation type="journal article" date="2016" name="Nat. Commun.">
        <title>Thousands of microbial genomes shed light on interconnected biogeochemical processes in an aquifer system.</title>
        <authorList>
            <person name="Anantharaman K."/>
            <person name="Brown C.T."/>
            <person name="Hug L.A."/>
            <person name="Sharon I."/>
            <person name="Castelle C.J."/>
            <person name="Probst A.J."/>
            <person name="Thomas B.C."/>
            <person name="Singh A."/>
            <person name="Wilkins M.J."/>
            <person name="Karaoz U."/>
            <person name="Brodie E.L."/>
            <person name="Williams K.H."/>
            <person name="Hubbard S.S."/>
            <person name="Banfield J.F."/>
        </authorList>
    </citation>
    <scope>NUCLEOTIDE SEQUENCE [LARGE SCALE GENOMIC DNA]</scope>
</reference>
<dbReference type="GO" id="GO:0005524">
    <property type="term" value="F:ATP binding"/>
    <property type="evidence" value="ECO:0007669"/>
    <property type="project" value="UniProtKB-KW"/>
</dbReference>
<gene>
    <name evidence="13" type="ORF">A3C24_00575</name>
</gene>
<feature type="domain" description="Arginyl tRNA synthetase N-terminal" evidence="12">
    <location>
        <begin position="4"/>
        <end position="77"/>
    </location>
</feature>
<dbReference type="AlphaFoldDB" id="A0A1F7GUH2"/>
<comment type="caution">
    <text evidence="13">The sequence shown here is derived from an EMBL/GenBank/DDBJ whole genome shotgun (WGS) entry which is preliminary data.</text>
</comment>
<evidence type="ECO:0000256" key="3">
    <source>
        <dbReference type="ARBA" id="ARBA00022598"/>
    </source>
</evidence>
<feature type="domain" description="DALR anticodon binding" evidence="11">
    <location>
        <begin position="441"/>
        <end position="562"/>
    </location>
</feature>
<dbReference type="InterPro" id="IPR001278">
    <property type="entry name" value="Arg-tRNA-ligase"/>
</dbReference>
<dbReference type="SUPFAM" id="SSF47323">
    <property type="entry name" value="Anticodon-binding domain of a subclass of class I aminoacyl-tRNA synthetases"/>
    <property type="match status" value="1"/>
</dbReference>
<evidence type="ECO:0000256" key="8">
    <source>
        <dbReference type="ARBA" id="ARBA00049339"/>
    </source>
</evidence>